<dbReference type="AlphaFoldDB" id="A0AAV7SXI1"/>
<reference evidence="2" key="1">
    <citation type="journal article" date="2022" name="bioRxiv">
        <title>Sequencing and chromosome-scale assembly of the giantPleurodeles waltlgenome.</title>
        <authorList>
            <person name="Brown T."/>
            <person name="Elewa A."/>
            <person name="Iarovenko S."/>
            <person name="Subramanian E."/>
            <person name="Araus A.J."/>
            <person name="Petzold A."/>
            <person name="Susuki M."/>
            <person name="Suzuki K.-i.T."/>
            <person name="Hayashi T."/>
            <person name="Toyoda A."/>
            <person name="Oliveira C."/>
            <person name="Osipova E."/>
            <person name="Leigh N.D."/>
            <person name="Simon A."/>
            <person name="Yun M.H."/>
        </authorList>
    </citation>
    <scope>NUCLEOTIDE SEQUENCE</scope>
    <source>
        <strain evidence="2">20211129_DDA</strain>
        <tissue evidence="2">Liver</tissue>
    </source>
</reference>
<organism evidence="2 3">
    <name type="scientific">Pleurodeles waltl</name>
    <name type="common">Iberian ribbed newt</name>
    <dbReference type="NCBI Taxonomy" id="8319"/>
    <lineage>
        <taxon>Eukaryota</taxon>
        <taxon>Metazoa</taxon>
        <taxon>Chordata</taxon>
        <taxon>Craniata</taxon>
        <taxon>Vertebrata</taxon>
        <taxon>Euteleostomi</taxon>
        <taxon>Amphibia</taxon>
        <taxon>Batrachia</taxon>
        <taxon>Caudata</taxon>
        <taxon>Salamandroidea</taxon>
        <taxon>Salamandridae</taxon>
        <taxon>Pleurodelinae</taxon>
        <taxon>Pleurodeles</taxon>
    </lineage>
</organism>
<feature type="compositionally biased region" description="Basic and acidic residues" evidence="1">
    <location>
        <begin position="44"/>
        <end position="75"/>
    </location>
</feature>
<dbReference type="Proteomes" id="UP001066276">
    <property type="component" value="Chromosome 4_1"/>
</dbReference>
<evidence type="ECO:0000313" key="3">
    <source>
        <dbReference type="Proteomes" id="UP001066276"/>
    </source>
</evidence>
<name>A0AAV7SXI1_PLEWA</name>
<sequence length="75" mass="8755">MRLRDVPQLDQERELPKIIAETYSSIGRDSLGARPQKPQFQGKVSKENTKHQPEGNKKRWEKKEQTPKKERGESP</sequence>
<keyword evidence="3" id="KW-1185">Reference proteome</keyword>
<protein>
    <submittedName>
        <fullName evidence="2">Uncharacterized protein</fullName>
    </submittedName>
</protein>
<dbReference type="EMBL" id="JANPWB010000007">
    <property type="protein sequence ID" value="KAJ1168868.1"/>
    <property type="molecule type" value="Genomic_DNA"/>
</dbReference>
<evidence type="ECO:0000313" key="2">
    <source>
        <dbReference type="EMBL" id="KAJ1168868.1"/>
    </source>
</evidence>
<proteinExistence type="predicted"/>
<evidence type="ECO:0000256" key="1">
    <source>
        <dbReference type="SAM" id="MobiDB-lite"/>
    </source>
</evidence>
<accession>A0AAV7SXI1</accession>
<feature type="region of interest" description="Disordered" evidence="1">
    <location>
        <begin position="24"/>
        <end position="75"/>
    </location>
</feature>
<gene>
    <name evidence="2" type="ORF">NDU88_000780</name>
</gene>
<comment type="caution">
    <text evidence="2">The sequence shown here is derived from an EMBL/GenBank/DDBJ whole genome shotgun (WGS) entry which is preliminary data.</text>
</comment>